<proteinExistence type="predicted"/>
<comment type="caution">
    <text evidence="2">The sequence shown here is derived from an EMBL/GenBank/DDBJ whole genome shotgun (WGS) entry which is preliminary data.</text>
</comment>
<evidence type="ECO:0000313" key="3">
    <source>
        <dbReference type="Proteomes" id="UP000826234"/>
    </source>
</evidence>
<gene>
    <name evidence="2" type="ORF">JD844_019414</name>
</gene>
<dbReference type="InterPro" id="IPR036375">
    <property type="entry name" value="Hemopexin-like_dom_sf"/>
</dbReference>
<organism evidence="2 3">
    <name type="scientific">Phrynosoma platyrhinos</name>
    <name type="common">Desert horned lizard</name>
    <dbReference type="NCBI Taxonomy" id="52577"/>
    <lineage>
        <taxon>Eukaryota</taxon>
        <taxon>Metazoa</taxon>
        <taxon>Chordata</taxon>
        <taxon>Craniata</taxon>
        <taxon>Vertebrata</taxon>
        <taxon>Euteleostomi</taxon>
        <taxon>Lepidosauria</taxon>
        <taxon>Squamata</taxon>
        <taxon>Bifurcata</taxon>
        <taxon>Unidentata</taxon>
        <taxon>Episquamata</taxon>
        <taxon>Toxicofera</taxon>
        <taxon>Iguania</taxon>
        <taxon>Phrynosomatidae</taxon>
        <taxon>Phrynosomatinae</taxon>
        <taxon>Phrynosoma</taxon>
    </lineage>
</organism>
<reference evidence="2 3" key="1">
    <citation type="journal article" date="2022" name="Gigascience">
        <title>A chromosome-level genome assembly and annotation of the desert horned lizard, Phrynosoma platyrhinos, provides insight into chromosomal rearrangements among reptiles.</title>
        <authorList>
            <person name="Koochekian N."/>
            <person name="Ascanio A."/>
            <person name="Farleigh K."/>
            <person name="Card D.C."/>
            <person name="Schield D.R."/>
            <person name="Castoe T.A."/>
            <person name="Jezkova T."/>
        </authorList>
    </citation>
    <scope>NUCLEOTIDE SEQUENCE [LARGE SCALE GENOMIC DNA]</scope>
    <source>
        <strain evidence="2">NK-2021</strain>
    </source>
</reference>
<dbReference type="SMART" id="SM00120">
    <property type="entry name" value="HX"/>
    <property type="match status" value="2"/>
</dbReference>
<dbReference type="Proteomes" id="UP000826234">
    <property type="component" value="Unassembled WGS sequence"/>
</dbReference>
<dbReference type="EMBL" id="JAIPUX010005289">
    <property type="protein sequence ID" value="KAH0619365.1"/>
    <property type="molecule type" value="Genomic_DNA"/>
</dbReference>
<evidence type="ECO:0000313" key="2">
    <source>
        <dbReference type="EMBL" id="KAH0619365.1"/>
    </source>
</evidence>
<dbReference type="SUPFAM" id="SSF50923">
    <property type="entry name" value="Hemopexin-like domain"/>
    <property type="match status" value="1"/>
</dbReference>
<name>A0ABQ7SPR6_PHRPL</name>
<sequence>MLGGFTAFPLPQPQLLTRGPVADPDGQSKAVQMPCSQALSLQGKSEVHMHLDPSGELGQRFWVYQGTRVLGPRSIEKLGIGREVQKVVGALQRKNGKVLLFNGEQFWRLDMKAEQVDRGYPRRTDSLFGGVPLDSQNVFLYKGKYHFCRGPFCWRMTPQYQVDKVGYLKYGILKCPEQ</sequence>
<dbReference type="InterPro" id="IPR018487">
    <property type="entry name" value="Hemopexin-like_repeat"/>
</dbReference>
<protein>
    <submittedName>
        <fullName evidence="2">Uncharacterized protein</fullName>
    </submittedName>
</protein>
<evidence type="ECO:0000256" key="1">
    <source>
        <dbReference type="PROSITE-ProRule" id="PRU01011"/>
    </source>
</evidence>
<dbReference type="Pfam" id="PF00045">
    <property type="entry name" value="Hemopexin"/>
    <property type="match status" value="1"/>
</dbReference>
<keyword evidence="3" id="KW-1185">Reference proteome</keyword>
<accession>A0ABQ7SPR6</accession>
<feature type="repeat" description="Hemopexin" evidence="1">
    <location>
        <begin position="84"/>
        <end position="131"/>
    </location>
</feature>
<dbReference type="Gene3D" id="2.110.10.10">
    <property type="entry name" value="Hemopexin-like domain"/>
    <property type="match status" value="1"/>
</dbReference>
<dbReference type="PROSITE" id="PS51642">
    <property type="entry name" value="HEMOPEXIN_2"/>
    <property type="match status" value="1"/>
</dbReference>